<dbReference type="GO" id="GO:0030288">
    <property type="term" value="C:outer membrane-bounded periplasmic space"/>
    <property type="evidence" value="ECO:0007669"/>
    <property type="project" value="TreeGrafter"/>
</dbReference>
<dbReference type="PROSITE" id="PS51257">
    <property type="entry name" value="PROKAR_LIPOPROTEIN"/>
    <property type="match status" value="1"/>
</dbReference>
<dbReference type="InterPro" id="IPR025997">
    <property type="entry name" value="SBP_2_dom"/>
</dbReference>
<dbReference type="SUPFAM" id="SSF53822">
    <property type="entry name" value="Periplasmic binding protein-like I"/>
    <property type="match status" value="1"/>
</dbReference>
<dbReference type="InterPro" id="IPR028082">
    <property type="entry name" value="Peripla_BP_I"/>
</dbReference>
<evidence type="ECO:0000313" key="5">
    <source>
        <dbReference type="EMBL" id="GAE31696.1"/>
    </source>
</evidence>
<evidence type="ECO:0000256" key="1">
    <source>
        <dbReference type="ARBA" id="ARBA00004196"/>
    </source>
</evidence>
<organism evidence="5 6">
    <name type="scientific">Halalkalibacter hemicellulosilyticusJCM 9152</name>
    <dbReference type="NCBI Taxonomy" id="1236971"/>
    <lineage>
        <taxon>Bacteria</taxon>
        <taxon>Bacillati</taxon>
        <taxon>Bacillota</taxon>
        <taxon>Bacilli</taxon>
        <taxon>Bacillales</taxon>
        <taxon>Bacillaceae</taxon>
        <taxon>Halalkalibacter</taxon>
    </lineage>
</organism>
<reference evidence="5" key="1">
    <citation type="journal article" date="2014" name="Genome Announc.">
        <title>Draft Genome Sequences of Three Alkaliphilic Bacillus Strains, Bacillus wakoensis JCM 9140T, Bacillus akibai JCM 9157T, and Bacillus hemicellulosilyticus JCM 9152T.</title>
        <authorList>
            <person name="Yuki M."/>
            <person name="Oshima K."/>
            <person name="Suda W."/>
            <person name="Oshida Y."/>
            <person name="Kitamura K."/>
            <person name="Iida T."/>
            <person name="Hattori M."/>
            <person name="Ohkuma M."/>
        </authorList>
    </citation>
    <scope>NUCLEOTIDE SEQUENCE [LARGE SCALE GENOMIC DNA]</scope>
    <source>
        <strain evidence="5">JCM 9152</strain>
    </source>
</reference>
<gene>
    <name evidence="5" type="ORF">JCM9152_3181</name>
</gene>
<dbReference type="RefSeq" id="WP_052015979.1">
    <property type="nucleotide sequence ID" value="NZ_BAUU01000022.1"/>
</dbReference>
<accession>W4QHW7</accession>
<dbReference type="PANTHER" id="PTHR30036">
    <property type="entry name" value="D-XYLOSE-BINDING PERIPLASMIC PROTEIN"/>
    <property type="match status" value="1"/>
</dbReference>
<keyword evidence="3" id="KW-0732">Signal</keyword>
<evidence type="ECO:0000259" key="4">
    <source>
        <dbReference type="Pfam" id="PF13407"/>
    </source>
</evidence>
<dbReference type="GO" id="GO:0030246">
    <property type="term" value="F:carbohydrate binding"/>
    <property type="evidence" value="ECO:0007669"/>
    <property type="project" value="TreeGrafter"/>
</dbReference>
<protein>
    <submittedName>
        <fullName evidence="5">Sugar-binding protein</fullName>
    </submittedName>
</protein>
<feature type="chain" id="PRO_5004846998" evidence="3">
    <location>
        <begin position="19"/>
        <end position="333"/>
    </location>
</feature>
<evidence type="ECO:0000313" key="6">
    <source>
        <dbReference type="Proteomes" id="UP000018895"/>
    </source>
</evidence>
<dbReference type="Gene3D" id="3.40.50.2300">
    <property type="match status" value="2"/>
</dbReference>
<dbReference type="InterPro" id="IPR050555">
    <property type="entry name" value="Bact_Solute-Bind_Prot2"/>
</dbReference>
<evidence type="ECO:0000256" key="3">
    <source>
        <dbReference type="SAM" id="SignalP"/>
    </source>
</evidence>
<comment type="caution">
    <text evidence="5">The sequence shown here is derived from an EMBL/GenBank/DDBJ whole genome shotgun (WGS) entry which is preliminary data.</text>
</comment>
<dbReference type="STRING" id="1236971.JCM9152_3181"/>
<dbReference type="AlphaFoldDB" id="W4QHW7"/>
<proteinExistence type="inferred from homology"/>
<dbReference type="PANTHER" id="PTHR30036:SF7">
    <property type="entry name" value="ABC TRANSPORTER PERIPLASMIC-BINDING PROTEIN YPHF"/>
    <property type="match status" value="1"/>
</dbReference>
<keyword evidence="6" id="KW-1185">Reference proteome</keyword>
<comment type="similarity">
    <text evidence="2">Belongs to the bacterial solute-binding protein 2 family.</text>
</comment>
<feature type="domain" description="Periplasmic binding protein" evidence="4">
    <location>
        <begin position="49"/>
        <end position="292"/>
    </location>
</feature>
<comment type="subcellular location">
    <subcellularLocation>
        <location evidence="1">Cell envelope</location>
    </subcellularLocation>
</comment>
<dbReference type="Pfam" id="PF13407">
    <property type="entry name" value="Peripla_BP_4"/>
    <property type="match status" value="1"/>
</dbReference>
<dbReference type="EMBL" id="BAUU01000022">
    <property type="protein sequence ID" value="GAE31696.1"/>
    <property type="molecule type" value="Genomic_DNA"/>
</dbReference>
<dbReference type="Proteomes" id="UP000018895">
    <property type="component" value="Unassembled WGS sequence"/>
</dbReference>
<sequence length="333" mass="36733">MKLPVMIICSLFLFSASACHIITTDEPELFPNDTNVQLEEKDAITFAIIYPVAHSFFEAVTVSAKETAEAMGVEVIIRAPSTANVESQIQIIEHFIQQGVDGIAVGPTDSAALTPFINKAVLEGIPVICFDTDAPESKRLSYIGTDNLAAGEHLGEVVARLLDYHGDLIISTGLSTMLNLNSRIEGVKNTLKQYPEINIVEIKSNEGIPSKTITNIEQMIEDYPDFDALVGIDSLSGPAAVTVWKAKGLQDKIAVTFDDLPMIIDGVQNNQINSTISQSQFVWGQLIVERLYENYYGHEIPEYEMTETLEVNLENIDDYLNQLNGNSDLEYIQ</sequence>
<feature type="signal peptide" evidence="3">
    <location>
        <begin position="1"/>
        <end position="18"/>
    </location>
</feature>
<evidence type="ECO:0000256" key="2">
    <source>
        <dbReference type="ARBA" id="ARBA00007639"/>
    </source>
</evidence>
<dbReference type="OrthoDB" id="6196975at2"/>
<name>W4QHW7_9BACI</name>